<dbReference type="Pfam" id="PF04073">
    <property type="entry name" value="tRNA_edit"/>
    <property type="match status" value="1"/>
</dbReference>
<dbReference type="PANTHER" id="PTHR30411:SF9">
    <property type="entry name" value="MULTIFUNCTIONAL SER_THR-TRNA DEACYLASE PROXP-Y"/>
    <property type="match status" value="1"/>
</dbReference>
<reference evidence="3" key="1">
    <citation type="journal article" date="2019" name="Int. J. Syst. Evol. Microbiol.">
        <title>The Global Catalogue of Microorganisms (GCM) 10K type strain sequencing project: providing services to taxonomists for standard genome sequencing and annotation.</title>
        <authorList>
            <consortium name="The Broad Institute Genomics Platform"/>
            <consortium name="The Broad Institute Genome Sequencing Center for Infectious Disease"/>
            <person name="Wu L."/>
            <person name="Ma J."/>
        </authorList>
    </citation>
    <scope>NUCLEOTIDE SEQUENCE [LARGE SCALE GENOMIC DNA]</scope>
    <source>
        <strain evidence="3">CGMCC 1.12806</strain>
    </source>
</reference>
<keyword evidence="3" id="KW-1185">Reference proteome</keyword>
<dbReference type="InterPro" id="IPR007214">
    <property type="entry name" value="YbaK/aa-tRNA-synth-assoc-dom"/>
</dbReference>
<dbReference type="PANTHER" id="PTHR30411">
    <property type="entry name" value="CYTOPLASMIC PROTEIN"/>
    <property type="match status" value="1"/>
</dbReference>
<proteinExistence type="predicted"/>
<feature type="domain" description="YbaK/aminoacyl-tRNA synthetase-associated" evidence="1">
    <location>
        <begin position="36"/>
        <end position="147"/>
    </location>
</feature>
<evidence type="ECO:0000313" key="2">
    <source>
        <dbReference type="EMBL" id="GGA44657.1"/>
    </source>
</evidence>
<sequence>MIIFNKIKELLIYRQVDFDIIEHEAEGCTDIISKIRGNKLQQAAKAMVLQVQNGTEQLQYVLAIVPGDSKVNFKSIARLMGGKKSTFAPPEVAQKLTECQMGAVPPFSFNDKLTLCVDERLCSVGRLYFNAGELNKSISLNADDYFKVVGRNCIAEIATPMIAKV</sequence>
<evidence type="ECO:0000313" key="3">
    <source>
        <dbReference type="Proteomes" id="UP000627464"/>
    </source>
</evidence>
<protein>
    <recommendedName>
        <fullName evidence="1">YbaK/aminoacyl-tRNA synthetase-associated domain-containing protein</fullName>
    </recommendedName>
</protein>
<dbReference type="RefSeq" id="WP_188473065.1">
    <property type="nucleotide sequence ID" value="NZ_BMFZ01000004.1"/>
</dbReference>
<dbReference type="EMBL" id="BMFZ01000004">
    <property type="protein sequence ID" value="GGA44657.1"/>
    <property type="molecule type" value="Genomic_DNA"/>
</dbReference>
<name>A0ABQ1GJ55_9GAMM</name>
<dbReference type="Proteomes" id="UP000627464">
    <property type="component" value="Unassembled WGS sequence"/>
</dbReference>
<accession>A0ABQ1GJ55</accession>
<organism evidence="2 3">
    <name type="scientific">Hafnia psychrotolerans</name>
    <dbReference type="NCBI Taxonomy" id="1477018"/>
    <lineage>
        <taxon>Bacteria</taxon>
        <taxon>Pseudomonadati</taxon>
        <taxon>Pseudomonadota</taxon>
        <taxon>Gammaproteobacteria</taxon>
        <taxon>Enterobacterales</taxon>
        <taxon>Hafniaceae</taxon>
        <taxon>Hafnia</taxon>
    </lineage>
</organism>
<dbReference type="Gene3D" id="3.90.960.10">
    <property type="entry name" value="YbaK/aminoacyl-tRNA synthetase-associated domain"/>
    <property type="match status" value="1"/>
</dbReference>
<comment type="caution">
    <text evidence="2">The sequence shown here is derived from an EMBL/GenBank/DDBJ whole genome shotgun (WGS) entry which is preliminary data.</text>
</comment>
<dbReference type="InterPro" id="IPR036754">
    <property type="entry name" value="YbaK/aa-tRNA-synt-asso_dom_sf"/>
</dbReference>
<evidence type="ECO:0000259" key="1">
    <source>
        <dbReference type="Pfam" id="PF04073"/>
    </source>
</evidence>
<gene>
    <name evidence="2" type="ORF">GCM10011328_19710</name>
</gene>
<dbReference type="SUPFAM" id="SSF55826">
    <property type="entry name" value="YbaK/ProRS associated domain"/>
    <property type="match status" value="1"/>
</dbReference>